<feature type="transmembrane region" description="Helical" evidence="1">
    <location>
        <begin position="79"/>
        <end position="97"/>
    </location>
</feature>
<keyword evidence="1" id="KW-0472">Membrane</keyword>
<sequence length="201" mass="23056">MKYLSYVISFLFHPIWFPIYGTILFLLAVPVFLPIEEMKNAWTLLVIVSVAVPTLLYLILYTINWIDSPFAVSAEKRKWVLYGYISLLVIIALKVITIDKYPILYLYIINLALGCFIIIFMQFFKLLGSLPVMLMGGITGFAVFLSIFYNIDLLYVISTLVFISGLVASSQIYLFGKTLLVCFVSWIIGFLPQICLLWLKF</sequence>
<feature type="transmembrane region" description="Helical" evidence="1">
    <location>
        <begin position="130"/>
        <end position="148"/>
    </location>
</feature>
<proteinExistence type="predicted"/>
<evidence type="ECO:0000313" key="3">
    <source>
        <dbReference type="Proteomes" id="UP000038055"/>
    </source>
</evidence>
<accession>A0A0B7H1D4</accession>
<dbReference type="eggNOG" id="COG0671">
    <property type="taxonomic scope" value="Bacteria"/>
</dbReference>
<dbReference type="EMBL" id="CDOD01000008">
    <property type="protein sequence ID" value="CEN33391.1"/>
    <property type="molecule type" value="Genomic_DNA"/>
</dbReference>
<feature type="transmembrane region" description="Helical" evidence="1">
    <location>
        <begin position="153"/>
        <end position="172"/>
    </location>
</feature>
<feature type="transmembrane region" description="Helical" evidence="1">
    <location>
        <begin position="41"/>
        <end position="59"/>
    </location>
</feature>
<feature type="transmembrane region" description="Helical" evidence="1">
    <location>
        <begin position="104"/>
        <end position="124"/>
    </location>
</feature>
<dbReference type="Proteomes" id="UP000038055">
    <property type="component" value="Unassembled WGS sequence"/>
</dbReference>
<evidence type="ECO:0000256" key="1">
    <source>
        <dbReference type="SAM" id="Phobius"/>
    </source>
</evidence>
<dbReference type="AlphaFoldDB" id="A0A0B7H1D4"/>
<keyword evidence="1" id="KW-0812">Transmembrane</keyword>
<keyword evidence="3" id="KW-1185">Reference proteome</keyword>
<reference evidence="3" key="1">
    <citation type="submission" date="2015-01" db="EMBL/GenBank/DDBJ databases">
        <authorList>
            <person name="MANFREDI Pablo"/>
        </authorList>
    </citation>
    <scope>NUCLEOTIDE SEQUENCE [LARGE SCALE GENOMIC DNA]</scope>
    <source>
        <strain evidence="3">Ccyn2B</strain>
    </source>
</reference>
<dbReference type="STRING" id="28189.CCYN74_30104"/>
<protein>
    <submittedName>
        <fullName evidence="2">Uncharacterized protein</fullName>
    </submittedName>
</protein>
<organism evidence="2 3">
    <name type="scientific">Capnocytophaga cynodegmi</name>
    <dbReference type="NCBI Taxonomy" id="28189"/>
    <lineage>
        <taxon>Bacteria</taxon>
        <taxon>Pseudomonadati</taxon>
        <taxon>Bacteroidota</taxon>
        <taxon>Flavobacteriia</taxon>
        <taxon>Flavobacteriales</taxon>
        <taxon>Flavobacteriaceae</taxon>
        <taxon>Capnocytophaga</taxon>
    </lineage>
</organism>
<dbReference type="RefSeq" id="WP_041990859.1">
    <property type="nucleotide sequence ID" value="NZ_CDOD01000008.1"/>
</dbReference>
<feature type="transmembrane region" description="Helical" evidence="1">
    <location>
        <begin position="178"/>
        <end position="199"/>
    </location>
</feature>
<keyword evidence="1" id="KW-1133">Transmembrane helix</keyword>
<name>A0A0B7H1D4_9FLAO</name>
<evidence type="ECO:0000313" key="2">
    <source>
        <dbReference type="EMBL" id="CEN33391.1"/>
    </source>
</evidence>
<gene>
    <name evidence="2" type="ORF">CCYN2B_160056</name>
</gene>
<feature type="transmembrane region" description="Helical" evidence="1">
    <location>
        <begin position="6"/>
        <end position="29"/>
    </location>
</feature>